<dbReference type="EMBL" id="JARAWP010000027">
    <property type="protein sequence ID" value="MDX3023457.1"/>
    <property type="molecule type" value="Genomic_DNA"/>
</dbReference>
<dbReference type="Proteomes" id="UP001282288">
    <property type="component" value="Unassembled WGS sequence"/>
</dbReference>
<evidence type="ECO:0000313" key="2">
    <source>
        <dbReference type="EMBL" id="MDX2961796.1"/>
    </source>
</evidence>
<evidence type="ECO:0000313" key="5">
    <source>
        <dbReference type="Proteomes" id="UP001282288"/>
    </source>
</evidence>
<dbReference type="Pfam" id="PF19631">
    <property type="entry name" value="Trypco2"/>
    <property type="match status" value="1"/>
</dbReference>
<evidence type="ECO:0000313" key="4">
    <source>
        <dbReference type="Proteomes" id="UP001272987"/>
    </source>
</evidence>
<dbReference type="AlphaFoldDB" id="A0AAP6BBP8"/>
<dbReference type="GeneID" id="69813590"/>
<dbReference type="RefSeq" id="WP_010360482.1">
    <property type="nucleotide sequence ID" value="NZ_BCMK01000001.1"/>
</dbReference>
<dbReference type="Proteomes" id="UP001272987">
    <property type="component" value="Unassembled WGS sequence"/>
</dbReference>
<dbReference type="InterPro" id="IPR045608">
    <property type="entry name" value="Trypco2"/>
</dbReference>
<protein>
    <recommendedName>
        <fullName evidence="1">Trypsin-co-occurring domain-containing protein</fullName>
    </recommendedName>
</protein>
<dbReference type="EMBL" id="JARAWC010000013">
    <property type="protein sequence ID" value="MDX2961796.1"/>
    <property type="molecule type" value="Genomic_DNA"/>
</dbReference>
<gene>
    <name evidence="2" type="ORF">PV399_19035</name>
    <name evidence="3" type="ORF">PV666_37125</name>
</gene>
<accession>A0AAP6BBP8</accession>
<proteinExistence type="predicted"/>
<feature type="domain" description="Trypsin-co-occurring" evidence="1">
    <location>
        <begin position="7"/>
        <end position="83"/>
    </location>
</feature>
<sequence length="102" mass="11078">MSENERIDLASMITALRRSLEDAQREGARTGGPRFQVEGIELETTVQVVRDARASGGVRFWLVTAQAGAGRGDSVTQRMTIRLGLEGTAFISDPGGEFRELP</sequence>
<comment type="caution">
    <text evidence="2">The sequence shown here is derived from an EMBL/GenBank/DDBJ whole genome shotgun (WGS) entry which is preliminary data.</text>
</comment>
<reference evidence="2 4" key="1">
    <citation type="journal article" date="2023" name="Microb. Genom.">
        <title>Mesoterricola silvestris gen. nov., sp. nov., Mesoterricola sediminis sp. nov., Geothrix oryzae sp. nov., Geothrix edaphica sp. nov., Geothrix rubra sp. nov., and Geothrix limicola sp. nov., six novel members of Acidobacteriota isolated from soils.</title>
        <authorList>
            <person name="Weisberg A.J."/>
            <person name="Pearce E."/>
            <person name="Kramer C.G."/>
            <person name="Chang J.H."/>
            <person name="Clarke C.R."/>
        </authorList>
    </citation>
    <scope>NUCLEOTIDE SEQUENCE</scope>
    <source>
        <strain evidence="3 4">NB05-1H</strain>
        <strain evidence="2">NRRL_B-16521</strain>
    </source>
</reference>
<evidence type="ECO:0000259" key="1">
    <source>
        <dbReference type="Pfam" id="PF19631"/>
    </source>
</evidence>
<organism evidence="2 5">
    <name type="scientific">Streptomyces acidiscabies</name>
    <dbReference type="NCBI Taxonomy" id="42234"/>
    <lineage>
        <taxon>Bacteria</taxon>
        <taxon>Bacillati</taxon>
        <taxon>Actinomycetota</taxon>
        <taxon>Actinomycetes</taxon>
        <taxon>Kitasatosporales</taxon>
        <taxon>Streptomycetaceae</taxon>
        <taxon>Streptomyces</taxon>
    </lineage>
</organism>
<keyword evidence="4" id="KW-1185">Reference proteome</keyword>
<evidence type="ECO:0000313" key="3">
    <source>
        <dbReference type="EMBL" id="MDX3023457.1"/>
    </source>
</evidence>
<name>A0AAP6BBP8_9ACTN</name>